<gene>
    <name evidence="3" type="ORF">HNP98_003083</name>
</gene>
<proteinExistence type="predicted"/>
<keyword evidence="3" id="KW-0378">Hydrolase</keyword>
<dbReference type="Gene3D" id="3.40.50.1820">
    <property type="entry name" value="alpha/beta hydrolase"/>
    <property type="match status" value="1"/>
</dbReference>
<feature type="chain" id="PRO_5045657827" evidence="1">
    <location>
        <begin position="22"/>
        <end position="300"/>
    </location>
</feature>
<evidence type="ECO:0000259" key="2">
    <source>
        <dbReference type="Pfam" id="PF01738"/>
    </source>
</evidence>
<dbReference type="InterPro" id="IPR002925">
    <property type="entry name" value="Dienelactn_hydro"/>
</dbReference>
<dbReference type="PANTHER" id="PTHR46623">
    <property type="entry name" value="CARBOXYMETHYLENEBUTENOLIDASE-RELATED"/>
    <property type="match status" value="1"/>
</dbReference>
<evidence type="ECO:0000313" key="4">
    <source>
        <dbReference type="Proteomes" id="UP000779507"/>
    </source>
</evidence>
<dbReference type="EMBL" id="JABSNP010000015">
    <property type="protein sequence ID" value="NRT20243.1"/>
    <property type="molecule type" value="Genomic_DNA"/>
</dbReference>
<name>A0ABX2FSS6_9BACT</name>
<dbReference type="Proteomes" id="UP000779507">
    <property type="component" value="Unassembled WGS sequence"/>
</dbReference>
<keyword evidence="4" id="KW-1185">Reference proteome</keyword>
<reference evidence="3 4" key="1">
    <citation type="submission" date="2020-05" db="EMBL/GenBank/DDBJ databases">
        <title>Genomic Encyclopedia of Type Strains, Phase IV (KMG-V): Genome sequencing to study the core and pangenomes of soil and plant-associated prokaryotes.</title>
        <authorList>
            <person name="Whitman W."/>
        </authorList>
    </citation>
    <scope>NUCLEOTIDE SEQUENCE [LARGE SCALE GENOMIC DNA]</scope>
    <source>
        <strain evidence="3 4">9A</strain>
    </source>
</reference>
<protein>
    <submittedName>
        <fullName evidence="3">Carboxymethylenebutenolidase</fullName>
        <ecNumber evidence="3">3.1.1.45</ecNumber>
    </submittedName>
</protein>
<accession>A0ABX2FSS6</accession>
<feature type="signal peptide" evidence="1">
    <location>
        <begin position="1"/>
        <end position="21"/>
    </location>
</feature>
<dbReference type="PANTHER" id="PTHR46623:SF6">
    <property type="entry name" value="ALPHA_BETA-HYDROLASES SUPERFAMILY PROTEIN"/>
    <property type="match status" value="1"/>
</dbReference>
<evidence type="ECO:0000313" key="3">
    <source>
        <dbReference type="EMBL" id="NRT20243.1"/>
    </source>
</evidence>
<dbReference type="EC" id="3.1.1.45" evidence="3"/>
<evidence type="ECO:0000256" key="1">
    <source>
        <dbReference type="SAM" id="SignalP"/>
    </source>
</evidence>
<dbReference type="SUPFAM" id="SSF53474">
    <property type="entry name" value="alpha/beta-Hydrolases"/>
    <property type="match status" value="1"/>
</dbReference>
<keyword evidence="1" id="KW-0732">Signal</keyword>
<feature type="domain" description="Dienelactone hydrolase" evidence="2">
    <location>
        <begin position="92"/>
        <end position="289"/>
    </location>
</feature>
<sequence>MKQFFLASGAALALLATPALAQKAQKLAPMAPMASCCAKPVAATETFAMLASSEEFVNSHETPLPYTYAGAGETIEFKTSDGTPGHGFEIKSAKPSAKYLFVIHEYWGLNDYIKKEAAEYAQELPDVNVIAVDLYDGKIATTQAEAGQYMAAVKTERATAILKGAEAYAGPKAAFASIGWCFGGGWSLQEALLGGKQTVGCVMYYGMPEKNVERLKSLNTDVLGIFATQDKWINPEVVAQFQKDMAAAGKKVTVKSYDADHAFANPSNPKFKQDDAADAHKLALAYLKTKFAAAKAMKKA</sequence>
<dbReference type="RefSeq" id="WP_246275155.1">
    <property type="nucleotide sequence ID" value="NZ_JABSNP010000015.1"/>
</dbReference>
<dbReference type="GO" id="GO:0008806">
    <property type="term" value="F:carboxymethylenebutenolidase activity"/>
    <property type="evidence" value="ECO:0007669"/>
    <property type="project" value="UniProtKB-EC"/>
</dbReference>
<dbReference type="InterPro" id="IPR051049">
    <property type="entry name" value="Dienelactone_hydrolase-like"/>
</dbReference>
<comment type="caution">
    <text evidence="3">The sequence shown here is derived from an EMBL/GenBank/DDBJ whole genome shotgun (WGS) entry which is preliminary data.</text>
</comment>
<dbReference type="Pfam" id="PF01738">
    <property type="entry name" value="DLH"/>
    <property type="match status" value="1"/>
</dbReference>
<dbReference type="InterPro" id="IPR029058">
    <property type="entry name" value="AB_hydrolase_fold"/>
</dbReference>
<organism evidence="3 4">
    <name type="scientific">Hymenobacter caeli</name>
    <dbReference type="NCBI Taxonomy" id="2735894"/>
    <lineage>
        <taxon>Bacteria</taxon>
        <taxon>Pseudomonadati</taxon>
        <taxon>Bacteroidota</taxon>
        <taxon>Cytophagia</taxon>
        <taxon>Cytophagales</taxon>
        <taxon>Hymenobacteraceae</taxon>
        <taxon>Hymenobacter</taxon>
    </lineage>
</organism>